<dbReference type="GO" id="GO:0097038">
    <property type="term" value="C:perinuclear endoplasmic reticulum"/>
    <property type="evidence" value="ECO:0007669"/>
    <property type="project" value="TreeGrafter"/>
</dbReference>
<gene>
    <name evidence="2" type="ORF">FB45DRAFT_916848</name>
</gene>
<feature type="transmembrane region" description="Helical" evidence="1">
    <location>
        <begin position="318"/>
        <end position="338"/>
    </location>
</feature>
<dbReference type="Pfam" id="PF08426">
    <property type="entry name" value="ICE2"/>
    <property type="match status" value="2"/>
</dbReference>
<organism evidence="2 3">
    <name type="scientific">Roridomyces roridus</name>
    <dbReference type="NCBI Taxonomy" id="1738132"/>
    <lineage>
        <taxon>Eukaryota</taxon>
        <taxon>Fungi</taxon>
        <taxon>Dikarya</taxon>
        <taxon>Basidiomycota</taxon>
        <taxon>Agaricomycotina</taxon>
        <taxon>Agaricomycetes</taxon>
        <taxon>Agaricomycetidae</taxon>
        <taxon>Agaricales</taxon>
        <taxon>Marasmiineae</taxon>
        <taxon>Mycenaceae</taxon>
        <taxon>Roridomyces</taxon>
    </lineage>
</organism>
<keyword evidence="1" id="KW-0472">Membrane</keyword>
<feature type="transmembrane region" description="Helical" evidence="1">
    <location>
        <begin position="94"/>
        <end position="113"/>
    </location>
</feature>
<feature type="transmembrane region" description="Helical" evidence="1">
    <location>
        <begin position="163"/>
        <end position="184"/>
    </location>
</feature>
<keyword evidence="3" id="KW-1185">Reference proteome</keyword>
<evidence type="ECO:0000313" key="3">
    <source>
        <dbReference type="Proteomes" id="UP001221142"/>
    </source>
</evidence>
<protein>
    <submittedName>
        <fullName evidence="2">Uncharacterized protein</fullName>
    </submittedName>
</protein>
<dbReference type="InterPro" id="IPR013635">
    <property type="entry name" value="Ice2"/>
</dbReference>
<feature type="transmembrane region" description="Helical" evidence="1">
    <location>
        <begin position="7"/>
        <end position="26"/>
    </location>
</feature>
<feature type="transmembrane region" description="Helical" evidence="1">
    <location>
        <begin position="295"/>
        <end position="312"/>
    </location>
</feature>
<dbReference type="GO" id="GO:0032541">
    <property type="term" value="C:cortical endoplasmic reticulum"/>
    <property type="evidence" value="ECO:0007669"/>
    <property type="project" value="TreeGrafter"/>
</dbReference>
<feature type="transmembrane region" description="Helical" evidence="1">
    <location>
        <begin position="66"/>
        <end position="88"/>
    </location>
</feature>
<proteinExistence type="predicted"/>
<dbReference type="Proteomes" id="UP001221142">
    <property type="component" value="Unassembled WGS sequence"/>
</dbReference>
<keyword evidence="1" id="KW-1133">Transmembrane helix</keyword>
<name>A0AAD7FLA5_9AGAR</name>
<dbReference type="GO" id="GO:0000921">
    <property type="term" value="P:septin ring assembly"/>
    <property type="evidence" value="ECO:0007669"/>
    <property type="project" value="TreeGrafter"/>
</dbReference>
<accession>A0AAD7FLA5</accession>
<dbReference type="PANTHER" id="PTHR31726">
    <property type="entry name" value="PROTEIN ICE2"/>
    <property type="match status" value="1"/>
</dbReference>
<evidence type="ECO:0000256" key="1">
    <source>
        <dbReference type="SAM" id="Phobius"/>
    </source>
</evidence>
<dbReference type="AlphaFoldDB" id="A0AAD7FLA5"/>
<comment type="caution">
    <text evidence="2">The sequence shown here is derived from an EMBL/GenBank/DDBJ whole genome shotgun (WGS) entry which is preliminary data.</text>
</comment>
<dbReference type="GO" id="GO:0005789">
    <property type="term" value="C:endoplasmic reticulum membrane"/>
    <property type="evidence" value="ECO:0007669"/>
    <property type="project" value="TreeGrafter"/>
</dbReference>
<sequence length="349" mass="38474">MNLVFNFLARLSTAVQILVFLPLTLATLSTRAFLLLSLLLSIHSLLHGTCLMLWPGSRFLPFLQLPMHSFLLLVTFNVFASPWCIAAADLWGKMLALSAPLYLILEGVSSLLVVQKAGHLGRELVAEGEGYQLALLVGTAITYVSSAWWIVASYPAAASSPLASTLLGAAICSFFFLSSIGFVLRKTNVIESSGMALFIAYQIWLCSLGSDQMSVSSTTSSYVPLTWGGHFQALFNFIAHTLPKPLLFSLLYRLSILHLASRILPTIGADSFDDTYGVDDTWEDRPTSALTRLLLTYRQAIFVTVYSHLLLLDPSSQVWSRWMLIIFTLVIWAVELLVGSEDDVGKRLD</sequence>
<feature type="transmembrane region" description="Helical" evidence="1">
    <location>
        <begin position="32"/>
        <end position="54"/>
    </location>
</feature>
<reference evidence="2" key="1">
    <citation type="submission" date="2023-03" db="EMBL/GenBank/DDBJ databases">
        <title>Massive genome expansion in bonnet fungi (Mycena s.s.) driven by repeated elements and novel gene families across ecological guilds.</title>
        <authorList>
            <consortium name="Lawrence Berkeley National Laboratory"/>
            <person name="Harder C.B."/>
            <person name="Miyauchi S."/>
            <person name="Viragh M."/>
            <person name="Kuo A."/>
            <person name="Thoen E."/>
            <person name="Andreopoulos B."/>
            <person name="Lu D."/>
            <person name="Skrede I."/>
            <person name="Drula E."/>
            <person name="Henrissat B."/>
            <person name="Morin E."/>
            <person name="Kohler A."/>
            <person name="Barry K."/>
            <person name="LaButti K."/>
            <person name="Morin E."/>
            <person name="Salamov A."/>
            <person name="Lipzen A."/>
            <person name="Mereny Z."/>
            <person name="Hegedus B."/>
            <person name="Baldrian P."/>
            <person name="Stursova M."/>
            <person name="Weitz H."/>
            <person name="Taylor A."/>
            <person name="Grigoriev I.V."/>
            <person name="Nagy L.G."/>
            <person name="Martin F."/>
            <person name="Kauserud H."/>
        </authorList>
    </citation>
    <scope>NUCLEOTIDE SEQUENCE</scope>
    <source>
        <strain evidence="2">9284</strain>
    </source>
</reference>
<dbReference type="GO" id="GO:0048309">
    <property type="term" value="P:endoplasmic reticulum inheritance"/>
    <property type="evidence" value="ECO:0007669"/>
    <property type="project" value="TreeGrafter"/>
</dbReference>
<feature type="transmembrane region" description="Helical" evidence="1">
    <location>
        <begin position="133"/>
        <end position="151"/>
    </location>
</feature>
<dbReference type="PANTHER" id="PTHR31726:SF2">
    <property type="entry name" value="PROTEIN ICE2"/>
    <property type="match status" value="1"/>
</dbReference>
<dbReference type="EMBL" id="JARKIF010000009">
    <property type="protein sequence ID" value="KAJ7630894.1"/>
    <property type="molecule type" value="Genomic_DNA"/>
</dbReference>
<evidence type="ECO:0000313" key="2">
    <source>
        <dbReference type="EMBL" id="KAJ7630894.1"/>
    </source>
</evidence>
<keyword evidence="1" id="KW-0812">Transmembrane</keyword>